<reference evidence="5" key="3">
    <citation type="submission" date="2019-03" db="EMBL/GenBank/DDBJ databases">
        <title>Complete genome of Methylacidiphilum kamchatkense Kam1.</title>
        <authorList>
            <person name="Kruse T."/>
            <person name="Murarilal Ratnadevi C."/>
            <person name="Erikstad H.-A."/>
            <person name="Birkeland N.-K."/>
        </authorList>
    </citation>
    <scope>NUCLEOTIDE SEQUENCE [LARGE SCALE GENOMIC DNA]</scope>
    <source>
        <strain evidence="5">kam1</strain>
    </source>
</reference>
<accession>A0A0C1UU90</accession>
<evidence type="ECO:0000313" key="5">
    <source>
        <dbReference type="Proteomes" id="UP000315925"/>
    </source>
</evidence>
<dbReference type="EMBL" id="JQNX01000001">
    <property type="protein sequence ID" value="KIE59328.1"/>
    <property type="molecule type" value="Genomic_DNA"/>
</dbReference>
<keyword evidence="1" id="KW-0732">Signal</keyword>
<dbReference type="AlphaFoldDB" id="A0A0C1UU90"/>
<dbReference type="STRING" id="1202785.A946_01050"/>
<dbReference type="EMBL" id="CP037899">
    <property type="protein sequence ID" value="QDQ42701.1"/>
    <property type="molecule type" value="Genomic_DNA"/>
</dbReference>
<reference evidence="3" key="2">
    <citation type="journal article" date="2019" name="BMC Genomics">
        <title>Complete genome sequence analysis of the thermoacidophilic verrucomicrobial methanotroph 'Candidatus Methylacidiphilum kamchatkense' strain Kam1 and comparison with its closest relatives.</title>
        <authorList>
            <person name="Kruse T."/>
            <person name="Ratnadevi C.M."/>
            <person name="Erikstad H.A."/>
            <person name="Birkeland N.K."/>
        </authorList>
    </citation>
    <scope>NUCLEOTIDE SEQUENCE</scope>
    <source>
        <strain evidence="3">Kam1</strain>
    </source>
</reference>
<proteinExistence type="predicted"/>
<reference evidence="2 4" key="1">
    <citation type="submission" date="2014-08" db="EMBL/GenBank/DDBJ databases">
        <title>Methylacidiphilum kamchatkense strain Kam1 draft genome sequence.</title>
        <authorList>
            <person name="Birkeland N.-K."/>
            <person name="Erikstad H.A."/>
        </authorList>
    </citation>
    <scope>NUCLEOTIDE SEQUENCE [LARGE SCALE GENOMIC DNA]</scope>
    <source>
        <strain evidence="2 4">Kam1</strain>
    </source>
</reference>
<organism evidence="3 5">
    <name type="scientific">Methylacidiphilum kamchatkense Kam1</name>
    <dbReference type="NCBI Taxonomy" id="1202785"/>
    <lineage>
        <taxon>Bacteria</taxon>
        <taxon>Pseudomonadati</taxon>
        <taxon>Verrucomicrobiota</taxon>
        <taxon>Methylacidiphilae</taxon>
        <taxon>Methylacidiphilales</taxon>
        <taxon>Methylacidiphilaceae</taxon>
        <taxon>Methylacidiphilum (ex Ratnadevi et al. 2023)</taxon>
    </lineage>
</organism>
<sequence length="155" mass="16941">MKKCITLSLFLSILCFGIAYRLVAQGVPPALDSALQEYFKIGKSLSDDSLKGVPEAAKSLKEIVQKNTPSLFPEGLLGKVDTLMGAKDLDSARLAFKDISDVLIGVLRSKQIKTGKYFVLTCPMAQASWIQPDKEVKNPYYGSAMLLCGDVTEEF</sequence>
<evidence type="ECO:0000256" key="1">
    <source>
        <dbReference type="SAM" id="SignalP"/>
    </source>
</evidence>
<protein>
    <submittedName>
        <fullName evidence="2">Metal transporter</fullName>
    </submittedName>
</protein>
<evidence type="ECO:0000313" key="3">
    <source>
        <dbReference type="EMBL" id="QDQ42701.1"/>
    </source>
</evidence>
<evidence type="ECO:0000313" key="2">
    <source>
        <dbReference type="EMBL" id="KIE59328.1"/>
    </source>
</evidence>
<dbReference type="OrthoDB" id="198216at2"/>
<name>A0A0C1UU90_9BACT</name>
<dbReference type="Proteomes" id="UP000315925">
    <property type="component" value="Chromosome"/>
</dbReference>
<dbReference type="RefSeq" id="WP_039720600.1">
    <property type="nucleotide sequence ID" value="NZ_CP037899.1"/>
</dbReference>
<dbReference type="KEGG" id="mkc:kam1_1480"/>
<gene>
    <name evidence="2" type="ORF">A946_01050</name>
    <name evidence="3" type="ORF">kam1_1480</name>
</gene>
<dbReference type="Proteomes" id="UP000031594">
    <property type="component" value="Unassembled WGS sequence"/>
</dbReference>
<keyword evidence="4" id="KW-1185">Reference proteome</keyword>
<feature type="chain" id="PRO_5044541298" evidence="1">
    <location>
        <begin position="27"/>
        <end position="155"/>
    </location>
</feature>
<feature type="signal peptide" evidence="1">
    <location>
        <begin position="1"/>
        <end position="26"/>
    </location>
</feature>
<evidence type="ECO:0000313" key="4">
    <source>
        <dbReference type="Proteomes" id="UP000031594"/>
    </source>
</evidence>